<gene>
    <name evidence="1" type="ORF">TRIHO_26160</name>
</gene>
<dbReference type="EMBL" id="LPUY01000074">
    <property type="protein sequence ID" value="KUP92644.1"/>
    <property type="molecule type" value="Genomic_DNA"/>
</dbReference>
<dbReference type="AlphaFoldDB" id="A0A132BWH0"/>
<dbReference type="PATRIC" id="fig|1768241.3.peg.2739"/>
<sequence length="89" mass="9046">MPATDHFSSFSSDLGSPATGAFDVVPDDGADLNVLPRAIMVATAGDLAVIMKDGSTTTLPALQPGVPYPVRARRILASGTTATGIVGLY</sequence>
<dbReference type="OrthoDB" id="7916272at2"/>
<evidence type="ECO:0000313" key="2">
    <source>
        <dbReference type="Proteomes" id="UP000068382"/>
    </source>
</evidence>
<comment type="caution">
    <text evidence="1">The sequence shown here is derived from an EMBL/GenBank/DDBJ whole genome shotgun (WGS) entry which is preliminary data.</text>
</comment>
<name>A0A132BWH0_9RHOB</name>
<evidence type="ECO:0000313" key="1">
    <source>
        <dbReference type="EMBL" id="KUP92644.1"/>
    </source>
</evidence>
<protein>
    <submittedName>
        <fullName evidence="1">Uncharacterized protein</fullName>
    </submittedName>
</protein>
<dbReference type="RefSeq" id="WP_068244316.1">
    <property type="nucleotide sequence ID" value="NZ_LPUY01000074.1"/>
</dbReference>
<keyword evidence="2" id="KW-1185">Reference proteome</keyword>
<dbReference type="Proteomes" id="UP000068382">
    <property type="component" value="Unassembled WGS sequence"/>
</dbReference>
<organism evidence="1 2">
    <name type="scientific">Tritonibacter horizontis</name>
    <dbReference type="NCBI Taxonomy" id="1768241"/>
    <lineage>
        <taxon>Bacteria</taxon>
        <taxon>Pseudomonadati</taxon>
        <taxon>Pseudomonadota</taxon>
        <taxon>Alphaproteobacteria</taxon>
        <taxon>Rhodobacterales</taxon>
        <taxon>Paracoccaceae</taxon>
        <taxon>Tritonibacter</taxon>
    </lineage>
</organism>
<reference evidence="1 2" key="1">
    <citation type="submission" date="2015-12" db="EMBL/GenBank/DDBJ databases">
        <title>Genome sequence of the marine Rhodobacteraceae strain O3.65, Candidatus Tritonibacter horizontis.</title>
        <authorList>
            <person name="Poehlein A."/>
            <person name="Giebel H.A."/>
            <person name="Voget S."/>
            <person name="Brinkhoff T."/>
        </authorList>
    </citation>
    <scope>NUCLEOTIDE SEQUENCE [LARGE SCALE GENOMIC DNA]</scope>
    <source>
        <strain evidence="1 2">O3.65</strain>
    </source>
</reference>
<accession>A0A132BWH0</accession>
<proteinExistence type="predicted"/>